<dbReference type="EMBL" id="JAHDYR010000025">
    <property type="protein sequence ID" value="KAG9393338.1"/>
    <property type="molecule type" value="Genomic_DNA"/>
</dbReference>
<dbReference type="GO" id="GO:0034058">
    <property type="term" value="P:endosomal vesicle fusion"/>
    <property type="evidence" value="ECO:0007669"/>
    <property type="project" value="TreeGrafter"/>
</dbReference>
<protein>
    <submittedName>
        <fullName evidence="2">U4/U6.U5 tri-snRNP-associated protein 2</fullName>
    </submittedName>
</protein>
<evidence type="ECO:0000313" key="2">
    <source>
        <dbReference type="EMBL" id="KAG9393338.1"/>
    </source>
</evidence>
<sequence>MFKRSNCETNDALDSINLSSVDFDVDPFSPHLLGAIAEPTVCLCCGKQCEGTSELSKTFTHFLDTGHSFFAQLLGGKVLSLPDLDDASDDLEDVKRALHPTFPQDYLASIDKLQLTRGSADVTRPVASLLAVNASPPLDAVLASLGRCHVFRDQLLEDDSSNIMNTYLASFMQRLWNPYAKGRTVSTIALNNTFRQSGAKTVAEAVDWVVASIPVVRPAVEGTLAVNTPTRVGEEKFTRLDVDVPEAPPVHAEHAVPRAATVESVVSKYRGEGRRAEVLTVTRLPKVVIFTVAREGVLELSSRLKSSSFSVSQEEVTYRLRAATVRAGAGQETWVSHGGVLHRVTSTMSDAVPIEDHNTMNLGEDPESSDAESTASTAYSVPDTPLMDHLAAANEDDGAVGGRFPTRSRILQVAFQDINLSRLIDQVTSSSASRLRIAPLLSSEHCPPAASCACGVQGHPFVLVGSSTGLLELFDLSQPPPIRLTALEFPRGEGITAIDSCGPWAVVAMATGRVYIVQILDGTRVCLTLRGSSEVRKDPTAIAKIRITTSVETSIATVAAQLSQGPVLVYTFDLKKLGKFGKVKPVGYPLDNKAGPPSDFALTYLEGGGLLAVAFKSSFNVIHIRGGTIMHLFDAPFPPQPQGATISVTVVRPNIRIALGLGGIVSQQILREGKNGIGTIERHSDRQIPLDLGPGEFITNISYPDQEFVTCTISQVAPGQTSFVSSRVLLLDVKAAEDPVVGNEPLPVSVAAVPVMPPWTSHDNALAALNLTRTISGAKDWALCDGITILLASPTETVVFSSTLKTWGDVVEQLMAKRQLYEAVDHLFAALESSDAEKQALRSDLLKNTRQLVPKFVTSAQGLGTEPSDARVDKARVAAVVLAEAFILTADMREAASLVSDLFNTYLSDAGDLKLHPKSANAMLAVFASYAGDMKFQTLPVPVLTRVLQYVKAASGVDQACRVACCLALNDVRPAEAMLHMYKTLGLVPLQLQDGLARLLTTDTTQRSFVELSIADCTKEAFAVFRCLADDPEPDPFLVDSLFDFLSVSTTGKLLVPVRLTKDPVRTDALPQTVLSFLFTNVYDFILNETNPALLDMLRMRPERTLGLVEAIVRAHPVQLPQIARITIGTASARTALGPQTVAKFASFIALALGRYSEVRPKFKPIELATIISIVITGGATVSEESLAALNPPLAASDIAKLSIDAPAILASRLVSGPMVPYHHSALLTLAGFTDASPALHEAMGWHQQSLLRLYYAGVLGRAEDTQKPSMSAPNAIVMAQAADNHVTAAVLCDLVRKTPECFTHLLALDAKEFPGLVFDYMAACAVYHESDMQEMFLEHCVELSDRDRHRTVLMAMTVFPHSVEQAVHALNRDECRHTQLDLVLVLTASAFSLVPKSSEALQFIVERSQKPFDEIRSQVTYSMRDTDISPLLNLLCDLGSTSQDYANFIEAFIRRHMKSMQSTTVIEVCKRYDLKPQLSEFYYSLGKPVEAESILTEWVGVALHGYVTAARGLCETTGLSDEDVAKALDLVLPPMRESVVHSLDLGVKMHGKDENIAPRLWSGTITSALAMTRFDSEVSNIPDSVAKAAGRHQHEIMAVIIETLETIMDPSEIVGILLDAYVMNEESGAGELTLSSIVTTLSQLFEAMSFRHSAQETLCLCLAADHIVLLNRLYREQRLPVSVATDCAKCGDPLITSYEANCDTTSVIPVRRLRGLGQYESRATAEIPSVVIYMCGHAFHEKCDTGSCGCGL</sequence>
<dbReference type="InterPro" id="IPR013083">
    <property type="entry name" value="Znf_RING/FYVE/PHD"/>
</dbReference>
<dbReference type="Proteomes" id="UP000717585">
    <property type="component" value="Unassembled WGS sequence"/>
</dbReference>
<evidence type="ECO:0000313" key="3">
    <source>
        <dbReference type="Proteomes" id="UP000717585"/>
    </source>
</evidence>
<evidence type="ECO:0000256" key="1">
    <source>
        <dbReference type="SAM" id="MobiDB-lite"/>
    </source>
</evidence>
<keyword evidence="3" id="KW-1185">Reference proteome</keyword>
<name>A0A8J6E1D6_9EUKA</name>
<dbReference type="PANTHER" id="PTHR12616:SF8">
    <property type="entry name" value="VACUOLAR PROTEIN SORTING-ASSOCIATED PROTEIN 8 HOMOLOG"/>
    <property type="match status" value="1"/>
</dbReference>
<dbReference type="GO" id="GO:0005770">
    <property type="term" value="C:late endosome"/>
    <property type="evidence" value="ECO:0007669"/>
    <property type="project" value="TreeGrafter"/>
</dbReference>
<comment type="caution">
    <text evidence="2">The sequence shown here is derived from an EMBL/GenBank/DDBJ whole genome shotgun (WGS) entry which is preliminary data.</text>
</comment>
<dbReference type="SUPFAM" id="SSF69322">
    <property type="entry name" value="Tricorn protease domain 2"/>
    <property type="match status" value="1"/>
</dbReference>
<accession>A0A8J6E1D6</accession>
<proteinExistence type="predicted"/>
<dbReference type="GO" id="GO:0030897">
    <property type="term" value="C:HOPS complex"/>
    <property type="evidence" value="ECO:0007669"/>
    <property type="project" value="TreeGrafter"/>
</dbReference>
<reference evidence="2" key="1">
    <citation type="submission" date="2021-05" db="EMBL/GenBank/DDBJ databases">
        <title>A free-living protist that lacks canonical eukaryotic 1 DNA replication and segregation systems.</title>
        <authorList>
            <person name="Salas-Leiva D.E."/>
            <person name="Tromer E.C."/>
            <person name="Curtis B.A."/>
            <person name="Jerlstrom-Hultqvist J."/>
            <person name="Kolisko M."/>
            <person name="Yi Z."/>
            <person name="Salas-Leiva J.S."/>
            <person name="Gallot-Lavallee L."/>
            <person name="Kops G.J.P.L."/>
            <person name="Archibald J.M."/>
            <person name="Simpson A.G.B."/>
            <person name="Roger A.J."/>
        </authorList>
    </citation>
    <scope>NUCLEOTIDE SEQUENCE</scope>
    <source>
        <strain evidence="2">BICM</strain>
    </source>
</reference>
<feature type="region of interest" description="Disordered" evidence="1">
    <location>
        <begin position="360"/>
        <end position="379"/>
    </location>
</feature>
<dbReference type="GO" id="GO:0006623">
    <property type="term" value="P:protein targeting to vacuole"/>
    <property type="evidence" value="ECO:0007669"/>
    <property type="project" value="InterPro"/>
</dbReference>
<organism evidence="2 3">
    <name type="scientific">Carpediemonas membranifera</name>
    <dbReference type="NCBI Taxonomy" id="201153"/>
    <lineage>
        <taxon>Eukaryota</taxon>
        <taxon>Metamonada</taxon>
        <taxon>Carpediemonas-like organisms</taxon>
        <taxon>Carpediemonas</taxon>
    </lineage>
</organism>
<dbReference type="PANTHER" id="PTHR12616">
    <property type="entry name" value="VACUOLAR PROTEIN SORTING VPS41"/>
    <property type="match status" value="1"/>
</dbReference>
<gene>
    <name evidence="2" type="ORF">J8273_3472</name>
</gene>
<dbReference type="InterPro" id="IPR045111">
    <property type="entry name" value="Vps41/Vps8"/>
</dbReference>
<dbReference type="Gene3D" id="3.30.40.10">
    <property type="entry name" value="Zinc/RING finger domain, C3HC4 (zinc finger)"/>
    <property type="match status" value="1"/>
</dbReference>